<proteinExistence type="predicted"/>
<evidence type="ECO:0008006" key="3">
    <source>
        <dbReference type="Google" id="ProtNLM"/>
    </source>
</evidence>
<reference evidence="1 2" key="1">
    <citation type="submission" date="2021-04" db="EMBL/GenBank/DDBJ databases">
        <title>Paenibacillus sp. DLE-14 whole genome sequence.</title>
        <authorList>
            <person name="Ham Y.J."/>
        </authorList>
    </citation>
    <scope>NUCLEOTIDE SEQUENCE [LARGE SCALE GENOMIC DNA]</scope>
    <source>
        <strain evidence="1 2">DLE-14</strain>
    </source>
</reference>
<protein>
    <recommendedName>
        <fullName evidence="3">GNAT family N-acetyltransferase</fullName>
    </recommendedName>
</protein>
<evidence type="ECO:0000313" key="2">
    <source>
        <dbReference type="Proteomes" id="UP000673394"/>
    </source>
</evidence>
<dbReference type="Proteomes" id="UP000673394">
    <property type="component" value="Unassembled WGS sequence"/>
</dbReference>
<comment type="caution">
    <text evidence="1">The sequence shown here is derived from an EMBL/GenBank/DDBJ whole genome shotgun (WGS) entry which is preliminary data.</text>
</comment>
<organism evidence="1 2">
    <name type="scientific">Paenibacillus lignilyticus</name>
    <dbReference type="NCBI Taxonomy" id="1172615"/>
    <lineage>
        <taxon>Bacteria</taxon>
        <taxon>Bacillati</taxon>
        <taxon>Bacillota</taxon>
        <taxon>Bacilli</taxon>
        <taxon>Bacillales</taxon>
        <taxon>Paenibacillaceae</taxon>
        <taxon>Paenibacillus</taxon>
    </lineage>
</organism>
<dbReference type="EMBL" id="JAGKSP010000009">
    <property type="protein sequence ID" value="MBP3965137.1"/>
    <property type="molecule type" value="Genomic_DNA"/>
</dbReference>
<keyword evidence="2" id="KW-1185">Reference proteome</keyword>
<sequence length="65" mass="7470">MSDLSIQRCSTEDLELLAIMNKQLIEDEKHDNTMNIEQWIREIGFREIDGIFKHIGIGSGSHALE</sequence>
<dbReference type="RefSeq" id="WP_210661347.1">
    <property type="nucleotide sequence ID" value="NZ_JAGKSP010000009.1"/>
</dbReference>
<name>A0ABS5CH40_9BACL</name>
<gene>
    <name evidence="1" type="ORF">I8J30_20640</name>
</gene>
<accession>A0ABS5CH40</accession>
<evidence type="ECO:0000313" key="1">
    <source>
        <dbReference type="EMBL" id="MBP3965137.1"/>
    </source>
</evidence>